<evidence type="ECO:0000313" key="11">
    <source>
        <dbReference type="EMBL" id="OQA56435.1"/>
    </source>
</evidence>
<evidence type="ECO:0000256" key="2">
    <source>
        <dbReference type="ARBA" id="ARBA00022448"/>
    </source>
</evidence>
<keyword evidence="9" id="KW-0472">Membrane</keyword>
<dbReference type="SMART" id="SM00382">
    <property type="entry name" value="AAA"/>
    <property type="match status" value="2"/>
</dbReference>
<name>A0A1V5SPM8_9BACT</name>
<dbReference type="SUPFAM" id="SSF52540">
    <property type="entry name" value="P-loop containing nucleoside triphosphate hydrolases"/>
    <property type="match status" value="2"/>
</dbReference>
<dbReference type="CDD" id="cd03216">
    <property type="entry name" value="ABC_Carb_Monos_I"/>
    <property type="match status" value="1"/>
</dbReference>
<comment type="caution">
    <text evidence="11">The sequence shown here is derived from an EMBL/GenBank/DDBJ whole genome shotgun (WGS) entry which is preliminary data.</text>
</comment>
<keyword evidence="11" id="KW-0378">Hydrolase</keyword>
<feature type="domain" description="ABC transporter" evidence="10">
    <location>
        <begin position="250"/>
        <end position="498"/>
    </location>
</feature>
<dbReference type="InterPro" id="IPR003593">
    <property type="entry name" value="AAA+_ATPase"/>
</dbReference>
<evidence type="ECO:0000256" key="5">
    <source>
        <dbReference type="ARBA" id="ARBA00022737"/>
    </source>
</evidence>
<dbReference type="Gene3D" id="3.40.50.300">
    <property type="entry name" value="P-loop containing nucleotide triphosphate hydrolases"/>
    <property type="match status" value="2"/>
</dbReference>
<dbReference type="InterPro" id="IPR017871">
    <property type="entry name" value="ABC_transporter-like_CS"/>
</dbReference>
<evidence type="ECO:0000256" key="3">
    <source>
        <dbReference type="ARBA" id="ARBA00022475"/>
    </source>
</evidence>
<keyword evidence="7 11" id="KW-0067">ATP-binding</keyword>
<keyword evidence="8" id="KW-1278">Translocase</keyword>
<dbReference type="Pfam" id="PF00005">
    <property type="entry name" value="ABC_tran"/>
    <property type="match status" value="2"/>
</dbReference>
<dbReference type="Proteomes" id="UP000485569">
    <property type="component" value="Unassembled WGS sequence"/>
</dbReference>
<proteinExistence type="predicted"/>
<reference evidence="11" key="1">
    <citation type="submission" date="2017-02" db="EMBL/GenBank/DDBJ databases">
        <title>Delving into the versatile metabolic prowess of the omnipresent phylum Bacteroidetes.</title>
        <authorList>
            <person name="Nobu M.K."/>
            <person name="Mei R."/>
            <person name="Narihiro T."/>
            <person name="Kuroda K."/>
            <person name="Liu W.-T."/>
        </authorList>
    </citation>
    <scope>NUCLEOTIDE SEQUENCE</scope>
    <source>
        <strain evidence="11">ADurb.Bin276</strain>
    </source>
</reference>
<keyword evidence="4" id="KW-0762">Sugar transport</keyword>
<keyword evidence="5" id="KW-0677">Repeat</keyword>
<dbReference type="FunFam" id="3.40.50.300:FF:000127">
    <property type="entry name" value="Ribose import ATP-binding protein RbsA"/>
    <property type="match status" value="1"/>
</dbReference>
<evidence type="ECO:0000256" key="4">
    <source>
        <dbReference type="ARBA" id="ARBA00022597"/>
    </source>
</evidence>
<keyword evidence="2" id="KW-0813">Transport</keyword>
<dbReference type="PROSITE" id="PS00211">
    <property type="entry name" value="ABC_TRANSPORTER_1"/>
    <property type="match status" value="1"/>
</dbReference>
<evidence type="ECO:0000256" key="8">
    <source>
        <dbReference type="ARBA" id="ARBA00022967"/>
    </source>
</evidence>
<evidence type="ECO:0000256" key="6">
    <source>
        <dbReference type="ARBA" id="ARBA00022741"/>
    </source>
</evidence>
<gene>
    <name evidence="11" type="primary">rbsA_10</name>
    <name evidence="11" type="ORF">BWY41_01498</name>
</gene>
<dbReference type="AlphaFoldDB" id="A0A1V5SPM8"/>
<dbReference type="GO" id="GO:0005524">
    <property type="term" value="F:ATP binding"/>
    <property type="evidence" value="ECO:0007669"/>
    <property type="project" value="UniProtKB-KW"/>
</dbReference>
<dbReference type="PANTHER" id="PTHR43790:SF3">
    <property type="entry name" value="D-ALLOSE IMPORT ATP-BINDING PROTEIN ALSA-RELATED"/>
    <property type="match status" value="1"/>
</dbReference>
<comment type="subcellular location">
    <subcellularLocation>
        <location evidence="1">Cell membrane</location>
        <topology evidence="1">Peripheral membrane protein</topology>
    </subcellularLocation>
</comment>
<dbReference type="InterPro" id="IPR027417">
    <property type="entry name" value="P-loop_NTPase"/>
</dbReference>
<evidence type="ECO:0000256" key="7">
    <source>
        <dbReference type="ARBA" id="ARBA00022840"/>
    </source>
</evidence>
<keyword evidence="6" id="KW-0547">Nucleotide-binding</keyword>
<accession>A0A1V5SPM8</accession>
<dbReference type="PROSITE" id="PS50893">
    <property type="entry name" value="ABC_TRANSPORTER_2"/>
    <property type="match status" value="2"/>
</dbReference>
<dbReference type="PANTHER" id="PTHR43790">
    <property type="entry name" value="CARBOHYDRATE TRANSPORT ATP-BINDING PROTEIN MG119-RELATED"/>
    <property type="match status" value="1"/>
</dbReference>
<dbReference type="EMBL" id="MWBQ01000118">
    <property type="protein sequence ID" value="OQA56435.1"/>
    <property type="molecule type" value="Genomic_DNA"/>
</dbReference>
<organism evidence="11">
    <name type="scientific">Candidatus Atribacter allofermentans</name>
    <dbReference type="NCBI Taxonomy" id="1852833"/>
    <lineage>
        <taxon>Bacteria</taxon>
        <taxon>Pseudomonadati</taxon>
        <taxon>Atribacterota</taxon>
        <taxon>Atribacteria</taxon>
        <taxon>Atribacterales</taxon>
        <taxon>Atribacteraceae</taxon>
        <taxon>Atribacter</taxon>
    </lineage>
</organism>
<evidence type="ECO:0000256" key="9">
    <source>
        <dbReference type="ARBA" id="ARBA00023136"/>
    </source>
</evidence>
<sequence length="504" mass="56423">MDKSIILEAQDIVKNFPGVRALDGVQFQLQKGEVHALVGENGAGKSTLMHILGGVYRPDSGDVFVEGKKVKLQNPYHASQEGISVVYQELSLVQNLSIAENIFANRQPLKRMKLVDWSLLYQKTLEILKYFDLVIDPRTPVKELSVAEQQVVEILKAISCNPKVLILDEPTSSLTQVETKLLFKNIQFLKEKGVSFVYISHHLQEIFEIADRVTIFRDGKYIDTRNISEVNEEQVVKLMVGREIQNMYGDRNSKVGKEYFQVENLSQDGVFTEISFSLKRGEILGIAGLVGAGRTELARAIFGLEPFSEGSIRLNGKVLSIHSPGDAIQEGIAYLTEDRKQQGLFLKMSYREDLIAPDMKRFIKGMNILDESKITSFAEQSRKQFKIITPTIFQKVRNLSGGNQQKVLLSMWVGINPKVLIVDEPTRGVDVGARREIYKIMRDLTLSGVGIVMISSDLPEVLGVSDRILVMRGGRIVGEFNQNEATEERVITCATGVGKVNMLT</sequence>
<evidence type="ECO:0000259" key="10">
    <source>
        <dbReference type="PROSITE" id="PS50893"/>
    </source>
</evidence>
<keyword evidence="3" id="KW-1003">Cell membrane</keyword>
<dbReference type="CDD" id="cd03215">
    <property type="entry name" value="ABC_Carb_Monos_II"/>
    <property type="match status" value="1"/>
</dbReference>
<feature type="domain" description="ABC transporter" evidence="10">
    <location>
        <begin position="7"/>
        <end position="243"/>
    </location>
</feature>
<dbReference type="EC" id="3.6.3.17" evidence="11"/>
<dbReference type="InterPro" id="IPR003439">
    <property type="entry name" value="ABC_transporter-like_ATP-bd"/>
</dbReference>
<dbReference type="InterPro" id="IPR050107">
    <property type="entry name" value="ABC_carbohydrate_import_ATPase"/>
</dbReference>
<dbReference type="GO" id="GO:0005886">
    <property type="term" value="C:plasma membrane"/>
    <property type="evidence" value="ECO:0007669"/>
    <property type="project" value="UniProtKB-SubCell"/>
</dbReference>
<dbReference type="GO" id="GO:0016887">
    <property type="term" value="F:ATP hydrolysis activity"/>
    <property type="evidence" value="ECO:0007669"/>
    <property type="project" value="InterPro"/>
</dbReference>
<protein>
    <submittedName>
        <fullName evidence="11">Ribose import ATP-binding protein RbsA</fullName>
        <ecNumber evidence="11">3.6.3.17</ecNumber>
    </submittedName>
</protein>
<evidence type="ECO:0000256" key="1">
    <source>
        <dbReference type="ARBA" id="ARBA00004202"/>
    </source>
</evidence>